<gene>
    <name evidence="2" type="ORF">DU002_00650</name>
</gene>
<name>A0A368NPP2_9GAMM</name>
<evidence type="ECO:0000256" key="1">
    <source>
        <dbReference type="SAM" id="SignalP"/>
    </source>
</evidence>
<comment type="caution">
    <text evidence="2">The sequence shown here is derived from an EMBL/GenBank/DDBJ whole genome shotgun (WGS) entry which is preliminary data.</text>
</comment>
<accession>A0A368NPP2</accession>
<evidence type="ECO:0008006" key="4">
    <source>
        <dbReference type="Google" id="ProtNLM"/>
    </source>
</evidence>
<dbReference type="RefSeq" id="WP_114336420.1">
    <property type="nucleotide sequence ID" value="NZ_QPID01000001.1"/>
</dbReference>
<dbReference type="Proteomes" id="UP000252558">
    <property type="component" value="Unassembled WGS sequence"/>
</dbReference>
<proteinExistence type="predicted"/>
<evidence type="ECO:0000313" key="3">
    <source>
        <dbReference type="Proteomes" id="UP000252558"/>
    </source>
</evidence>
<dbReference type="PROSITE" id="PS51257">
    <property type="entry name" value="PROKAR_LIPOPROTEIN"/>
    <property type="match status" value="1"/>
</dbReference>
<evidence type="ECO:0000313" key="2">
    <source>
        <dbReference type="EMBL" id="RCU52512.1"/>
    </source>
</evidence>
<keyword evidence="3" id="KW-1185">Reference proteome</keyword>
<dbReference type="AlphaFoldDB" id="A0A368NPP2"/>
<keyword evidence="1" id="KW-0732">Signal</keyword>
<dbReference type="EMBL" id="QPID01000001">
    <property type="protein sequence ID" value="RCU52512.1"/>
    <property type="molecule type" value="Genomic_DNA"/>
</dbReference>
<feature type="signal peptide" evidence="1">
    <location>
        <begin position="1"/>
        <end position="26"/>
    </location>
</feature>
<protein>
    <recommendedName>
        <fullName evidence="4">Lipoprotein</fullName>
    </recommendedName>
</protein>
<sequence>MVPFKKFNLIIIVTLIAVLSVSCSKAVDSCGKESEATVWARSMDESRLALLYADFEKLAANENVARVYSFHGEGQKMPPEFSDLKVVKLRPKRGYILVNGCMDHGVVMSFKGLNKPGETQSIELSWGEAPPHSGSEVIWQR</sequence>
<organism evidence="2 3">
    <name type="scientific">Corallincola holothuriorum</name>
    <dbReference type="NCBI Taxonomy" id="2282215"/>
    <lineage>
        <taxon>Bacteria</taxon>
        <taxon>Pseudomonadati</taxon>
        <taxon>Pseudomonadota</taxon>
        <taxon>Gammaproteobacteria</taxon>
        <taxon>Alteromonadales</taxon>
        <taxon>Psychromonadaceae</taxon>
        <taxon>Corallincola</taxon>
    </lineage>
</organism>
<dbReference type="OrthoDB" id="7067202at2"/>
<feature type="chain" id="PRO_5017084008" description="Lipoprotein" evidence="1">
    <location>
        <begin position="27"/>
        <end position="141"/>
    </location>
</feature>
<reference evidence="2 3" key="1">
    <citation type="submission" date="2018-07" db="EMBL/GenBank/DDBJ databases">
        <title>Corallincola holothuriorum sp. nov., a new facultative anaerobe isolated from sea cucumber Apostichopus japonicus.</title>
        <authorList>
            <person name="Xia H."/>
        </authorList>
    </citation>
    <scope>NUCLEOTIDE SEQUENCE [LARGE SCALE GENOMIC DNA]</scope>
    <source>
        <strain evidence="2 3">C4</strain>
    </source>
</reference>